<comment type="similarity">
    <text evidence="2">Belongs to the NAF1 family.</text>
</comment>
<evidence type="ECO:0000256" key="2">
    <source>
        <dbReference type="ARBA" id="ARBA00009801"/>
    </source>
</evidence>
<dbReference type="AlphaFoldDB" id="A0A137NXP8"/>
<dbReference type="Proteomes" id="UP000070444">
    <property type="component" value="Unassembled WGS sequence"/>
</dbReference>
<feature type="region of interest" description="Disordered" evidence="9">
    <location>
        <begin position="336"/>
        <end position="395"/>
    </location>
</feature>
<accession>A0A137NXP8</accession>
<keyword evidence="11" id="KW-1185">Reference proteome</keyword>
<feature type="compositionally biased region" description="Acidic residues" evidence="9">
    <location>
        <begin position="336"/>
        <end position="346"/>
    </location>
</feature>
<dbReference type="GO" id="GO:0001522">
    <property type="term" value="P:pseudouridine synthesis"/>
    <property type="evidence" value="ECO:0007669"/>
    <property type="project" value="InterPro"/>
</dbReference>
<dbReference type="EMBL" id="KQ964623">
    <property type="protein sequence ID" value="KXN67640.1"/>
    <property type="molecule type" value="Genomic_DNA"/>
</dbReference>
<evidence type="ECO:0000313" key="10">
    <source>
        <dbReference type="EMBL" id="KXN67640.1"/>
    </source>
</evidence>
<comment type="subcellular location">
    <subcellularLocation>
        <location evidence="1">Nucleus</location>
    </subcellularLocation>
</comment>
<dbReference type="OrthoDB" id="21550at2759"/>
<dbReference type="GO" id="GO:0006364">
    <property type="term" value="P:rRNA processing"/>
    <property type="evidence" value="ECO:0007669"/>
    <property type="project" value="UniProtKB-KW"/>
</dbReference>
<dbReference type="InterPro" id="IPR009000">
    <property type="entry name" value="Transl_B-barrel_sf"/>
</dbReference>
<dbReference type="PANTHER" id="PTHR31633:SF1">
    <property type="entry name" value="H_ACA RIBONUCLEOPROTEIN COMPLEX NON-CORE SUBUNIT NAF1"/>
    <property type="match status" value="1"/>
</dbReference>
<dbReference type="GO" id="GO:0003723">
    <property type="term" value="F:RNA binding"/>
    <property type="evidence" value="ECO:0007669"/>
    <property type="project" value="UniProtKB-KW"/>
</dbReference>
<evidence type="ECO:0000256" key="8">
    <source>
        <dbReference type="ARBA" id="ARBA00023242"/>
    </source>
</evidence>
<dbReference type="InterPro" id="IPR038664">
    <property type="entry name" value="Gar1/Naf1_Cbf5-bd_sf"/>
</dbReference>
<evidence type="ECO:0000256" key="1">
    <source>
        <dbReference type="ARBA" id="ARBA00004123"/>
    </source>
</evidence>
<evidence type="ECO:0000256" key="7">
    <source>
        <dbReference type="ARBA" id="ARBA00022884"/>
    </source>
</evidence>
<evidence type="ECO:0000256" key="9">
    <source>
        <dbReference type="SAM" id="MobiDB-lite"/>
    </source>
</evidence>
<gene>
    <name evidence="10" type="ORF">CONCODRAFT_10267</name>
</gene>
<dbReference type="Pfam" id="PF04410">
    <property type="entry name" value="Gar1"/>
    <property type="match status" value="1"/>
</dbReference>
<dbReference type="InterPro" id="IPR040309">
    <property type="entry name" value="Naf1"/>
</dbReference>
<sequence>MSTNNNNTINFKNEDEIDIDELEFNNNFENNQEVCFSPIISEGEENYANIEADFAANFADSSDDLEIVDGKVVHFSKQNDQPGLNYLEDNVENNLVKEEEDEIDIAGGKNGVYHTEQLEAKNEEADTPVKFEAEVKEDEEDDFMNAAQDVQYDSDVPDLPLIDAKSESDSGSDSDSDDSVGIEDLEDFDEGPKPTQPILSENESKVVLAPELPAEPLPLDTPIHPLGVVYSNKNLNTNTATIVIKSSPQFNHFALDLDSTLVLNDLTVLGTVHETFGPVQDPWYSVLVHADRAEHFPEGAEVYFVLNLSKPVEIQQLRKIKGSDASNLYDEEVGEHELEFSDDEEEQLYKKQRRENGKAKWMAKKQNEKGLPPSNGGGGNEGGQREERRLRVYDL</sequence>
<name>A0A137NXP8_CONC2</name>
<evidence type="ECO:0000256" key="6">
    <source>
        <dbReference type="ARBA" id="ARBA00022553"/>
    </source>
</evidence>
<evidence type="ECO:0000313" key="11">
    <source>
        <dbReference type="Proteomes" id="UP000070444"/>
    </source>
</evidence>
<organism evidence="10 11">
    <name type="scientific">Conidiobolus coronatus (strain ATCC 28846 / CBS 209.66 / NRRL 28638)</name>
    <name type="common">Delacroixia coronata</name>
    <dbReference type="NCBI Taxonomy" id="796925"/>
    <lineage>
        <taxon>Eukaryota</taxon>
        <taxon>Fungi</taxon>
        <taxon>Fungi incertae sedis</taxon>
        <taxon>Zoopagomycota</taxon>
        <taxon>Entomophthoromycotina</taxon>
        <taxon>Entomophthoromycetes</taxon>
        <taxon>Entomophthorales</taxon>
        <taxon>Ancylistaceae</taxon>
        <taxon>Conidiobolus</taxon>
    </lineage>
</organism>
<evidence type="ECO:0000256" key="5">
    <source>
        <dbReference type="ARBA" id="ARBA00022552"/>
    </source>
</evidence>
<feature type="region of interest" description="Disordered" evidence="9">
    <location>
        <begin position="149"/>
        <end position="204"/>
    </location>
</feature>
<keyword evidence="5" id="KW-0698">rRNA processing</keyword>
<feature type="compositionally biased region" description="Acidic residues" evidence="9">
    <location>
        <begin position="170"/>
        <end position="189"/>
    </location>
</feature>
<dbReference type="GO" id="GO:0000493">
    <property type="term" value="P:box H/ACA snoRNP assembly"/>
    <property type="evidence" value="ECO:0007669"/>
    <property type="project" value="InterPro"/>
</dbReference>
<dbReference type="Gene3D" id="2.40.10.230">
    <property type="entry name" value="Probable tRNA pseudouridine synthase domain"/>
    <property type="match status" value="1"/>
</dbReference>
<keyword evidence="8" id="KW-0539">Nucleus</keyword>
<dbReference type="GO" id="GO:0005732">
    <property type="term" value="C:sno(s)RNA-containing ribonucleoprotein complex"/>
    <property type="evidence" value="ECO:0007669"/>
    <property type="project" value="InterPro"/>
</dbReference>
<evidence type="ECO:0000256" key="3">
    <source>
        <dbReference type="ARBA" id="ARBA00021438"/>
    </source>
</evidence>
<proteinExistence type="inferred from homology"/>
<feature type="compositionally biased region" description="Basic and acidic residues" evidence="9">
    <location>
        <begin position="383"/>
        <end position="395"/>
    </location>
</feature>
<evidence type="ECO:0000256" key="4">
    <source>
        <dbReference type="ARBA" id="ARBA00022517"/>
    </source>
</evidence>
<dbReference type="PANTHER" id="PTHR31633">
    <property type="entry name" value="H/ACA RIBONUCLEOPROTEIN COMPLEX NON-CORE SUBUNIT NAF1"/>
    <property type="match status" value="1"/>
</dbReference>
<protein>
    <recommendedName>
        <fullName evidence="3">H/ACA ribonucleoprotein complex non-core subunit NAF1</fullName>
    </recommendedName>
</protein>
<keyword evidence="6" id="KW-0597">Phosphoprotein</keyword>
<keyword evidence="7" id="KW-0694">RNA-binding</keyword>
<reference evidence="10 11" key="1">
    <citation type="journal article" date="2015" name="Genome Biol. Evol.">
        <title>Phylogenomic analyses indicate that early fungi evolved digesting cell walls of algal ancestors of land plants.</title>
        <authorList>
            <person name="Chang Y."/>
            <person name="Wang S."/>
            <person name="Sekimoto S."/>
            <person name="Aerts A.L."/>
            <person name="Choi C."/>
            <person name="Clum A."/>
            <person name="LaButti K.M."/>
            <person name="Lindquist E.A."/>
            <person name="Yee Ngan C."/>
            <person name="Ohm R.A."/>
            <person name="Salamov A.A."/>
            <person name="Grigoriev I.V."/>
            <person name="Spatafora J.W."/>
            <person name="Berbee M.L."/>
        </authorList>
    </citation>
    <scope>NUCLEOTIDE SEQUENCE [LARGE SCALE GENOMIC DNA]</scope>
    <source>
        <strain evidence="10 11">NRRL 28638</strain>
    </source>
</reference>
<dbReference type="InterPro" id="IPR007504">
    <property type="entry name" value="H/ACA_rnp_Gar1/Naf1"/>
</dbReference>
<dbReference type="STRING" id="796925.A0A137NXP8"/>
<dbReference type="SUPFAM" id="SSF50447">
    <property type="entry name" value="Translation proteins"/>
    <property type="match status" value="1"/>
</dbReference>
<keyword evidence="4" id="KW-0690">Ribosome biogenesis</keyword>
<dbReference type="GO" id="GO:0005634">
    <property type="term" value="C:nucleus"/>
    <property type="evidence" value="ECO:0007669"/>
    <property type="project" value="UniProtKB-SubCell"/>
</dbReference>